<feature type="domain" description="Transglutaminase-like" evidence="1">
    <location>
        <begin position="26"/>
        <end position="102"/>
    </location>
</feature>
<evidence type="ECO:0000313" key="3">
    <source>
        <dbReference type="Proteomes" id="UP000245887"/>
    </source>
</evidence>
<organism evidence="2 3">
    <name type="scientific">Tamilnaduibacter salinus</name>
    <dbReference type="NCBI Taxonomy" id="1484056"/>
    <lineage>
        <taxon>Bacteria</taxon>
        <taxon>Pseudomonadati</taxon>
        <taxon>Pseudomonadota</taxon>
        <taxon>Gammaproteobacteria</taxon>
        <taxon>Pseudomonadales</taxon>
        <taxon>Marinobacteraceae</taxon>
        <taxon>Tamilnaduibacter</taxon>
    </lineage>
</organism>
<dbReference type="RefSeq" id="WP_116919515.1">
    <property type="nucleotide sequence ID" value="NZ_QEKQ01000008.1"/>
</dbReference>
<proteinExistence type="predicted"/>
<gene>
    <name evidence="2" type="ORF">C8D92_10818</name>
</gene>
<dbReference type="Gene3D" id="3.10.620.30">
    <property type="match status" value="1"/>
</dbReference>
<dbReference type="PANTHER" id="PTHR33490">
    <property type="entry name" value="BLR5614 PROTEIN-RELATED"/>
    <property type="match status" value="1"/>
</dbReference>
<dbReference type="InterPro" id="IPR038765">
    <property type="entry name" value="Papain-like_cys_pep_sf"/>
</dbReference>
<dbReference type="Pfam" id="PF01841">
    <property type="entry name" value="Transglut_core"/>
    <property type="match status" value="1"/>
</dbReference>
<protein>
    <submittedName>
        <fullName evidence="2">Transglutaminase superfamily protein</fullName>
    </submittedName>
</protein>
<dbReference type="PANTHER" id="PTHR33490:SF3">
    <property type="entry name" value="CONSERVED INTEGRAL MEMBRANE PROTEIN"/>
    <property type="match status" value="1"/>
</dbReference>
<accession>A0A2U1CUA1</accession>
<evidence type="ECO:0000259" key="1">
    <source>
        <dbReference type="Pfam" id="PF01841"/>
    </source>
</evidence>
<dbReference type="Proteomes" id="UP000245887">
    <property type="component" value="Unassembled WGS sequence"/>
</dbReference>
<sequence length="110" mass="12143">MDPFLAPTPFFDYDHPHVEAWIRRQLDGVGDDPVTQIQHLYLAVRDGIRYNPYVFQTNASSFRASDALKRGESYCIPKAVLLGSAARAIGIPSRLGLADVRNHLSSVSSG</sequence>
<dbReference type="EMBL" id="QEKQ01000008">
    <property type="protein sequence ID" value="PVY70662.1"/>
    <property type="molecule type" value="Genomic_DNA"/>
</dbReference>
<dbReference type="SUPFAM" id="SSF54001">
    <property type="entry name" value="Cysteine proteinases"/>
    <property type="match status" value="1"/>
</dbReference>
<reference evidence="2 3" key="1">
    <citation type="submission" date="2018-04" db="EMBL/GenBank/DDBJ databases">
        <title>Genomic Encyclopedia of Type Strains, Phase IV (KMG-IV): sequencing the most valuable type-strain genomes for metagenomic binning, comparative biology and taxonomic classification.</title>
        <authorList>
            <person name="Goeker M."/>
        </authorList>
    </citation>
    <scope>NUCLEOTIDE SEQUENCE [LARGE SCALE GENOMIC DNA]</scope>
    <source>
        <strain evidence="2 3">DSM 28688</strain>
    </source>
</reference>
<comment type="caution">
    <text evidence="2">The sequence shown here is derived from an EMBL/GenBank/DDBJ whole genome shotgun (WGS) entry which is preliminary data.</text>
</comment>
<evidence type="ECO:0000313" key="2">
    <source>
        <dbReference type="EMBL" id="PVY70662.1"/>
    </source>
</evidence>
<name>A0A2U1CUA1_9GAMM</name>
<dbReference type="AlphaFoldDB" id="A0A2U1CUA1"/>
<dbReference type="OrthoDB" id="4697328at2"/>
<dbReference type="InterPro" id="IPR002931">
    <property type="entry name" value="Transglutaminase-like"/>
</dbReference>